<name>B1ZYD0_OPITP</name>
<dbReference type="Pfam" id="PF00849">
    <property type="entry name" value="PseudoU_synth_2"/>
    <property type="match status" value="1"/>
</dbReference>
<dbReference type="GO" id="GO:0009982">
    <property type="term" value="F:pseudouridine synthase activity"/>
    <property type="evidence" value="ECO:0007669"/>
    <property type="project" value="InterPro"/>
</dbReference>
<dbReference type="GO" id="GO:0003723">
    <property type="term" value="F:RNA binding"/>
    <property type="evidence" value="ECO:0007669"/>
    <property type="project" value="InterPro"/>
</dbReference>
<dbReference type="InterPro" id="IPR006145">
    <property type="entry name" value="PsdUridine_synth_RsuA/RluA"/>
</dbReference>
<reference evidence="3 4" key="1">
    <citation type="journal article" date="2011" name="J. Bacteriol.">
        <title>Genome sequence of the verrucomicrobium Opitutus terrae PB90-1, an abundant inhabitant of rice paddy soil ecosystems.</title>
        <authorList>
            <person name="van Passel M.W."/>
            <person name="Kant R."/>
            <person name="Palva A."/>
            <person name="Copeland A."/>
            <person name="Lucas S."/>
            <person name="Lapidus A."/>
            <person name="Glavina del Rio T."/>
            <person name="Pitluck S."/>
            <person name="Goltsman E."/>
            <person name="Clum A."/>
            <person name="Sun H."/>
            <person name="Schmutz J."/>
            <person name="Larimer F.W."/>
            <person name="Land M.L."/>
            <person name="Hauser L."/>
            <person name="Kyrpides N."/>
            <person name="Mikhailova N."/>
            <person name="Richardson P.P."/>
            <person name="Janssen P.H."/>
            <person name="de Vos W.M."/>
            <person name="Smidt H."/>
        </authorList>
    </citation>
    <scope>NUCLEOTIDE SEQUENCE [LARGE SCALE GENOMIC DNA]</scope>
    <source>
        <strain evidence="4">DSM 11246 / JCM 15787 / PB90-1</strain>
    </source>
</reference>
<dbReference type="CDD" id="cd02869">
    <property type="entry name" value="PseudoU_synth_RluA_like"/>
    <property type="match status" value="1"/>
</dbReference>
<comment type="similarity">
    <text evidence="1">Belongs to the pseudouridine synthase RluA family.</text>
</comment>
<evidence type="ECO:0000313" key="3">
    <source>
        <dbReference type="EMBL" id="ACB77028.1"/>
    </source>
</evidence>
<dbReference type="HOGENOM" id="CLU_1137624_0_0_0"/>
<sequence>MSAAAEHGSSPAPLGRGVEILERDPNGLLALSKPAGVLSHPNEGKDQPRSLLTCHFDAVAECYVWTPEGAATSQRWWLLNRLDSATSGVILLAANEELAREIRAQFKRKQVTKVYQALVFGKPPRPVELWRDVVAVTKQGGQIRTTAGAGRVPAECRMSVVRSRGVGEGALALLQLEPRTGRSHQLRVQCAKRHVPIVGDQTYGDFRHNREFAKRTGEKRLFLHSLATRFEYAWKGRTHVFAAQAPLPAEFGQVW</sequence>
<dbReference type="AlphaFoldDB" id="B1ZYD0"/>
<evidence type="ECO:0000256" key="1">
    <source>
        <dbReference type="ARBA" id="ARBA00010876"/>
    </source>
</evidence>
<gene>
    <name evidence="3" type="ordered locus">Oter_3753</name>
</gene>
<protein>
    <submittedName>
        <fullName evidence="3">Pseudouridine synthase</fullName>
    </submittedName>
</protein>
<dbReference type="PANTHER" id="PTHR21600:SF87">
    <property type="entry name" value="RNA PSEUDOURIDYLATE SYNTHASE DOMAIN-CONTAINING PROTEIN 1"/>
    <property type="match status" value="1"/>
</dbReference>
<evidence type="ECO:0000313" key="4">
    <source>
        <dbReference type="Proteomes" id="UP000007013"/>
    </source>
</evidence>
<dbReference type="STRING" id="452637.Oter_3753"/>
<dbReference type="eggNOG" id="COG0564">
    <property type="taxonomic scope" value="Bacteria"/>
</dbReference>
<proteinExistence type="inferred from homology"/>
<dbReference type="InterPro" id="IPR020103">
    <property type="entry name" value="PsdUridine_synth_cat_dom_sf"/>
</dbReference>
<dbReference type="GO" id="GO:0140098">
    <property type="term" value="F:catalytic activity, acting on RNA"/>
    <property type="evidence" value="ECO:0007669"/>
    <property type="project" value="UniProtKB-ARBA"/>
</dbReference>
<dbReference type="OrthoDB" id="190268at2"/>
<keyword evidence="4" id="KW-1185">Reference proteome</keyword>
<dbReference type="Proteomes" id="UP000007013">
    <property type="component" value="Chromosome"/>
</dbReference>
<organism evidence="3 4">
    <name type="scientific">Opitutus terrae (strain DSM 11246 / JCM 15787 / PB90-1)</name>
    <dbReference type="NCBI Taxonomy" id="452637"/>
    <lineage>
        <taxon>Bacteria</taxon>
        <taxon>Pseudomonadati</taxon>
        <taxon>Verrucomicrobiota</taxon>
        <taxon>Opitutia</taxon>
        <taxon>Opitutales</taxon>
        <taxon>Opitutaceae</taxon>
        <taxon>Opitutus</taxon>
    </lineage>
</organism>
<dbReference type="EMBL" id="CP001032">
    <property type="protein sequence ID" value="ACB77028.1"/>
    <property type="molecule type" value="Genomic_DNA"/>
</dbReference>
<dbReference type="PANTHER" id="PTHR21600">
    <property type="entry name" value="MITOCHONDRIAL RNA PSEUDOURIDINE SYNTHASE"/>
    <property type="match status" value="1"/>
</dbReference>
<dbReference type="InterPro" id="IPR050188">
    <property type="entry name" value="RluA_PseudoU_synthase"/>
</dbReference>
<dbReference type="GO" id="GO:0000455">
    <property type="term" value="P:enzyme-directed rRNA pseudouridine synthesis"/>
    <property type="evidence" value="ECO:0007669"/>
    <property type="project" value="TreeGrafter"/>
</dbReference>
<feature type="domain" description="Pseudouridine synthase RsuA/RluA-like" evidence="2">
    <location>
        <begin position="28"/>
        <end position="192"/>
    </location>
</feature>
<dbReference type="SUPFAM" id="SSF55120">
    <property type="entry name" value="Pseudouridine synthase"/>
    <property type="match status" value="1"/>
</dbReference>
<evidence type="ECO:0000259" key="2">
    <source>
        <dbReference type="Pfam" id="PF00849"/>
    </source>
</evidence>
<dbReference type="PROSITE" id="PS01129">
    <property type="entry name" value="PSI_RLU"/>
    <property type="match status" value="1"/>
</dbReference>
<dbReference type="KEGG" id="ote:Oter_3753"/>
<dbReference type="InterPro" id="IPR006224">
    <property type="entry name" value="PsdUridine_synth_RluA-like_CS"/>
</dbReference>
<accession>B1ZYD0</accession>
<dbReference type="Gene3D" id="3.30.2350.10">
    <property type="entry name" value="Pseudouridine synthase"/>
    <property type="match status" value="1"/>
</dbReference>
<dbReference type="RefSeq" id="WP_012376557.1">
    <property type="nucleotide sequence ID" value="NC_010571.1"/>
</dbReference>